<dbReference type="PANTHER" id="PTHR11471:SF13">
    <property type="entry name" value="TNF FAMILY PROFILE DOMAIN-CONTAINING PROTEIN"/>
    <property type="match status" value="1"/>
</dbReference>
<dbReference type="PANTHER" id="PTHR11471">
    <property type="entry name" value="TUMOR NECROSIS FACTOR FAMILY MEMBER"/>
    <property type="match status" value="1"/>
</dbReference>
<gene>
    <name evidence="7" type="ORF">HOLleu_26501</name>
</gene>
<protein>
    <recommendedName>
        <fullName evidence="6">THD domain-containing protein</fullName>
    </recommendedName>
</protein>
<reference evidence="7" key="1">
    <citation type="submission" date="2021-10" db="EMBL/GenBank/DDBJ databases">
        <title>Tropical sea cucumber genome reveals ecological adaptation and Cuvierian tubules defense mechanism.</title>
        <authorList>
            <person name="Chen T."/>
        </authorList>
    </citation>
    <scope>NUCLEOTIDE SEQUENCE</scope>
    <source>
        <strain evidence="7">Nanhai2018</strain>
        <tissue evidence="7">Muscle</tissue>
    </source>
</reference>
<evidence type="ECO:0000256" key="1">
    <source>
        <dbReference type="ARBA" id="ARBA00004370"/>
    </source>
</evidence>
<dbReference type="AlphaFoldDB" id="A0A9Q1BPB0"/>
<comment type="similarity">
    <text evidence="2">Belongs to the tumor necrosis factor family.</text>
</comment>
<sequence length="294" mass="33478">MDSCSKQANLRDSKDTLVGVEDRWEDVVPSRGSVLHSSMRWLIIVTVLMGFVLMFFVVARQQIQINTMQLELDSLLHYEIDQIEHNYMDEELKNNETETEGVIPRQRRQVGNSRSQDSVQFAHLIQIQNTPGANRPYLWARPSSSRYSVSNAYYSNVQLYPSSGGSHVQAINVARSGWYYVYSQIPYKFNEDDVLGHKIVKVGNCGNGVDVPVLQTMTQLPYESNSRYMQNWKYLGGIVHLAAGDSIEVRPVTDLTIDQSWLHGGQQESQTGGYFGLFEVQLQLPVESRICHRP</sequence>
<dbReference type="OrthoDB" id="9936525at2759"/>
<keyword evidence="3" id="KW-0202">Cytokine</keyword>
<organism evidence="7 8">
    <name type="scientific">Holothuria leucospilota</name>
    <name type="common">Black long sea cucumber</name>
    <name type="synonym">Mertensiothuria leucospilota</name>
    <dbReference type="NCBI Taxonomy" id="206669"/>
    <lineage>
        <taxon>Eukaryota</taxon>
        <taxon>Metazoa</taxon>
        <taxon>Echinodermata</taxon>
        <taxon>Eleutherozoa</taxon>
        <taxon>Echinozoa</taxon>
        <taxon>Holothuroidea</taxon>
        <taxon>Aspidochirotacea</taxon>
        <taxon>Aspidochirotida</taxon>
        <taxon>Holothuriidae</taxon>
        <taxon>Holothuria</taxon>
    </lineage>
</organism>
<evidence type="ECO:0000256" key="2">
    <source>
        <dbReference type="ARBA" id="ARBA00008670"/>
    </source>
</evidence>
<evidence type="ECO:0000313" key="8">
    <source>
        <dbReference type="Proteomes" id="UP001152320"/>
    </source>
</evidence>
<accession>A0A9Q1BPB0</accession>
<dbReference type="GO" id="GO:0006955">
    <property type="term" value="P:immune response"/>
    <property type="evidence" value="ECO:0007669"/>
    <property type="project" value="InterPro"/>
</dbReference>
<keyword evidence="4 5" id="KW-0472">Membrane</keyword>
<evidence type="ECO:0000256" key="3">
    <source>
        <dbReference type="ARBA" id="ARBA00022514"/>
    </source>
</evidence>
<dbReference type="Pfam" id="PF00229">
    <property type="entry name" value="TNF"/>
    <property type="match status" value="1"/>
</dbReference>
<keyword evidence="5" id="KW-0812">Transmembrane</keyword>
<comment type="subcellular location">
    <subcellularLocation>
        <location evidence="1">Membrane</location>
    </subcellularLocation>
</comment>
<evidence type="ECO:0000256" key="5">
    <source>
        <dbReference type="SAM" id="Phobius"/>
    </source>
</evidence>
<dbReference type="GO" id="GO:0005164">
    <property type="term" value="F:tumor necrosis factor receptor binding"/>
    <property type="evidence" value="ECO:0007669"/>
    <property type="project" value="InterPro"/>
</dbReference>
<keyword evidence="5" id="KW-1133">Transmembrane helix</keyword>
<dbReference type="GO" id="GO:0016020">
    <property type="term" value="C:membrane"/>
    <property type="evidence" value="ECO:0007669"/>
    <property type="project" value="UniProtKB-SubCell"/>
</dbReference>
<evidence type="ECO:0000256" key="4">
    <source>
        <dbReference type="ARBA" id="ARBA00023136"/>
    </source>
</evidence>
<comment type="caution">
    <text evidence="7">The sequence shown here is derived from an EMBL/GenBank/DDBJ whole genome shotgun (WGS) entry which is preliminary data.</text>
</comment>
<dbReference type="EMBL" id="JAIZAY010000013">
    <property type="protein sequence ID" value="KAJ8030171.1"/>
    <property type="molecule type" value="Genomic_DNA"/>
</dbReference>
<keyword evidence="8" id="KW-1185">Reference proteome</keyword>
<dbReference type="GO" id="GO:0005125">
    <property type="term" value="F:cytokine activity"/>
    <property type="evidence" value="ECO:0007669"/>
    <property type="project" value="UniProtKB-KW"/>
</dbReference>
<dbReference type="SUPFAM" id="SSF49842">
    <property type="entry name" value="TNF-like"/>
    <property type="match status" value="1"/>
</dbReference>
<dbReference type="InterPro" id="IPR008983">
    <property type="entry name" value="Tumour_necrosis_fac-like_dom"/>
</dbReference>
<feature type="transmembrane region" description="Helical" evidence="5">
    <location>
        <begin position="39"/>
        <end position="59"/>
    </location>
</feature>
<dbReference type="GO" id="GO:0005615">
    <property type="term" value="C:extracellular space"/>
    <property type="evidence" value="ECO:0007669"/>
    <property type="project" value="UniProtKB-KW"/>
</dbReference>
<dbReference type="Gene3D" id="2.60.120.40">
    <property type="match status" value="1"/>
</dbReference>
<evidence type="ECO:0000259" key="6">
    <source>
        <dbReference type="Pfam" id="PF00229"/>
    </source>
</evidence>
<dbReference type="InterPro" id="IPR006052">
    <property type="entry name" value="TNF_dom"/>
</dbReference>
<dbReference type="Proteomes" id="UP001152320">
    <property type="component" value="Chromosome 13"/>
</dbReference>
<feature type="domain" description="THD" evidence="6">
    <location>
        <begin position="171"/>
        <end position="280"/>
    </location>
</feature>
<evidence type="ECO:0000313" key="7">
    <source>
        <dbReference type="EMBL" id="KAJ8030171.1"/>
    </source>
</evidence>
<name>A0A9Q1BPB0_HOLLE</name>
<proteinExistence type="inferred from homology"/>